<feature type="binding site" evidence="11">
    <location>
        <position position="91"/>
    </location>
    <ligand>
        <name>NADP(+)</name>
        <dbReference type="ChEBI" id="CHEBI:58349"/>
    </ligand>
</feature>
<keyword evidence="7 12" id="KW-0560">Oxidoreductase</keyword>
<dbReference type="GO" id="GO:0030497">
    <property type="term" value="P:fatty acid elongation"/>
    <property type="evidence" value="ECO:0007669"/>
    <property type="project" value="UniProtKB-ARBA"/>
</dbReference>
<comment type="subunit">
    <text evidence="12">Homotetramer.</text>
</comment>
<keyword evidence="15" id="KW-1185">Reference proteome</keyword>
<evidence type="ECO:0000256" key="7">
    <source>
        <dbReference type="ARBA" id="ARBA00023002"/>
    </source>
</evidence>
<feature type="domain" description="Ketoreductase" evidence="13">
    <location>
        <begin position="8"/>
        <end position="192"/>
    </location>
</feature>
<dbReference type="AlphaFoldDB" id="A0A2N7W5M9"/>
<evidence type="ECO:0000256" key="4">
    <source>
        <dbReference type="ARBA" id="ARBA00022516"/>
    </source>
</evidence>
<dbReference type="GO" id="GO:0004316">
    <property type="term" value="F:3-oxoacyl-[acyl-carrier-protein] reductase (NADPH) activity"/>
    <property type="evidence" value="ECO:0007669"/>
    <property type="project" value="UniProtKB-UniRule"/>
</dbReference>
<feature type="binding site" evidence="11">
    <location>
        <position position="39"/>
    </location>
    <ligand>
        <name>NADP(+)</name>
        <dbReference type="ChEBI" id="CHEBI:58349"/>
    </ligand>
</feature>
<comment type="pathway">
    <text evidence="1 12">Lipid metabolism; fatty acid biosynthesis.</text>
</comment>
<feature type="binding site" evidence="11">
    <location>
        <position position="189"/>
    </location>
    <ligand>
        <name>NADP(+)</name>
        <dbReference type="ChEBI" id="CHEBI:58349"/>
    </ligand>
</feature>
<reference evidence="14 15" key="1">
    <citation type="submission" date="2018-01" db="EMBL/GenBank/DDBJ databases">
        <title>Whole genome analyses suggest that Burkholderia sensu lato contains two further novel genera in the rhizoxinica-symbiotica group Mycetohabitans gen. nov., and Trinickia gen. nov.: implications for the evolution of diazotrophy and nodulation in the Burkholderiaceae.</title>
        <authorList>
            <person name="Estrada-de los Santos P."/>
            <person name="Palmer M."/>
            <person name="Chavez-Ramirez B."/>
            <person name="Beukes C."/>
            <person name="Steenkamp E.T."/>
            <person name="Hirsch A.M."/>
            <person name="Manyaka P."/>
            <person name="Maluk M."/>
            <person name="Lafos M."/>
            <person name="Crook M."/>
            <person name="Gross E."/>
            <person name="Simon M.F."/>
            <person name="Bueno dos Reis Junior F."/>
            <person name="Poole P.S."/>
            <person name="Venter S.N."/>
            <person name="James E.K."/>
        </authorList>
    </citation>
    <scope>NUCLEOTIDE SEQUENCE [LARGE SCALE GENOMIC DNA]</scope>
    <source>
        <strain evidence="14 15">GP25-8</strain>
    </source>
</reference>
<evidence type="ECO:0000256" key="2">
    <source>
        <dbReference type="ARBA" id="ARBA00006484"/>
    </source>
</evidence>
<comment type="caution">
    <text evidence="14">The sequence shown here is derived from an EMBL/GenBank/DDBJ whole genome shotgun (WGS) entry which is preliminary data.</text>
</comment>
<evidence type="ECO:0000256" key="6">
    <source>
        <dbReference type="ARBA" id="ARBA00022857"/>
    </source>
</evidence>
<dbReference type="NCBIfam" id="NF004197">
    <property type="entry name" value="PRK05653.1-1"/>
    <property type="match status" value="1"/>
</dbReference>
<proteinExistence type="inferred from homology"/>
<feature type="active site" description="Proton acceptor" evidence="10">
    <location>
        <position position="156"/>
    </location>
</feature>
<evidence type="ECO:0000256" key="12">
    <source>
        <dbReference type="RuleBase" id="RU366074"/>
    </source>
</evidence>
<comment type="similarity">
    <text evidence="2 12">Belongs to the short-chain dehydrogenases/reductases (SDR) family.</text>
</comment>
<evidence type="ECO:0000256" key="11">
    <source>
        <dbReference type="PIRSR" id="PIRSR611284-2"/>
    </source>
</evidence>
<dbReference type="PRINTS" id="PR00081">
    <property type="entry name" value="GDHRDH"/>
</dbReference>
<dbReference type="PROSITE" id="PS00061">
    <property type="entry name" value="ADH_SHORT"/>
    <property type="match status" value="1"/>
</dbReference>
<evidence type="ECO:0000313" key="15">
    <source>
        <dbReference type="Proteomes" id="UP000235347"/>
    </source>
</evidence>
<dbReference type="Pfam" id="PF13561">
    <property type="entry name" value="adh_short_C2"/>
    <property type="match status" value="1"/>
</dbReference>
<dbReference type="RefSeq" id="WP_102610226.1">
    <property type="nucleotide sequence ID" value="NZ_CADIKD010000003.1"/>
</dbReference>
<dbReference type="InterPro" id="IPR002347">
    <property type="entry name" value="SDR_fam"/>
</dbReference>
<dbReference type="PANTHER" id="PTHR42879">
    <property type="entry name" value="3-OXOACYL-(ACYL-CARRIER-PROTEIN) REDUCTASE"/>
    <property type="match status" value="1"/>
</dbReference>
<evidence type="ECO:0000256" key="3">
    <source>
        <dbReference type="ARBA" id="ARBA00012948"/>
    </source>
</evidence>
<evidence type="ECO:0000256" key="9">
    <source>
        <dbReference type="ARBA" id="ARBA00023160"/>
    </source>
</evidence>
<dbReference type="FunFam" id="3.40.50.720:FF:000037">
    <property type="entry name" value="3-oxoacyl-[acyl-carrier-protein] reductase FabG"/>
    <property type="match status" value="1"/>
</dbReference>
<dbReference type="InterPro" id="IPR036291">
    <property type="entry name" value="NAD(P)-bd_dom_sf"/>
</dbReference>
<gene>
    <name evidence="14" type="primary">fabG</name>
    <name evidence="14" type="ORF">C0Z19_12950</name>
</gene>
<keyword evidence="6 11" id="KW-0521">NADP</keyword>
<dbReference type="EMBL" id="PNYB01000009">
    <property type="protein sequence ID" value="PMS24711.1"/>
    <property type="molecule type" value="Genomic_DNA"/>
</dbReference>
<dbReference type="InterPro" id="IPR050259">
    <property type="entry name" value="SDR"/>
</dbReference>
<name>A0A2N7W5M9_9BURK</name>
<keyword evidence="9 12" id="KW-0275">Fatty acid biosynthesis</keyword>
<evidence type="ECO:0000256" key="10">
    <source>
        <dbReference type="PIRSR" id="PIRSR611284-1"/>
    </source>
</evidence>
<keyword evidence="5 12" id="KW-0276">Fatty acid metabolism</keyword>
<evidence type="ECO:0000313" key="14">
    <source>
        <dbReference type="EMBL" id="PMS24711.1"/>
    </source>
</evidence>
<keyword evidence="4 12" id="KW-0444">Lipid biosynthesis</keyword>
<dbReference type="InterPro" id="IPR057326">
    <property type="entry name" value="KR_dom"/>
</dbReference>
<sequence length="249" mass="25634">MEKALDKHVALVTGASRGIGRAIALVLARQGATVIGTATSEAGAAGITEALGAEGLAGRGAVLEVNDAQAVDALIDSLVKEFGALNVLVNNAGITRDQLAMRMKDDEWDAVIDTNLKAVFRLSRAVLRPMMKARGGRIINITSVVGSAGNPGQINYAAAKAGVAGMTRALAREIGSRGITVNCVAPGFIDTDMTKVLPEEQQAALKTQIPLGRLGSAEDIGHAVAFLASPQAGYITGTTLHVNGGMYMS</sequence>
<dbReference type="Proteomes" id="UP000235347">
    <property type="component" value="Unassembled WGS sequence"/>
</dbReference>
<dbReference type="NCBIfam" id="TIGR01830">
    <property type="entry name" value="3oxo_ACP_reduc"/>
    <property type="match status" value="1"/>
</dbReference>
<dbReference type="CDD" id="cd05333">
    <property type="entry name" value="BKR_SDR_c"/>
    <property type="match status" value="1"/>
</dbReference>
<evidence type="ECO:0000256" key="5">
    <source>
        <dbReference type="ARBA" id="ARBA00022832"/>
    </source>
</evidence>
<dbReference type="InterPro" id="IPR020904">
    <property type="entry name" value="Sc_DH/Rdtase_CS"/>
</dbReference>
<comment type="catalytic activity">
    <reaction evidence="12">
        <text>a (3R)-hydroxyacyl-[ACP] + NADP(+) = a 3-oxoacyl-[ACP] + NADPH + H(+)</text>
        <dbReference type="Rhea" id="RHEA:17397"/>
        <dbReference type="Rhea" id="RHEA-COMP:9916"/>
        <dbReference type="Rhea" id="RHEA-COMP:9945"/>
        <dbReference type="ChEBI" id="CHEBI:15378"/>
        <dbReference type="ChEBI" id="CHEBI:57783"/>
        <dbReference type="ChEBI" id="CHEBI:58349"/>
        <dbReference type="ChEBI" id="CHEBI:78776"/>
        <dbReference type="ChEBI" id="CHEBI:78827"/>
        <dbReference type="EC" id="1.1.1.100"/>
    </reaction>
</comment>
<evidence type="ECO:0000256" key="8">
    <source>
        <dbReference type="ARBA" id="ARBA00023098"/>
    </source>
</evidence>
<dbReference type="PANTHER" id="PTHR42879:SF2">
    <property type="entry name" value="3-OXOACYL-[ACYL-CARRIER-PROTEIN] REDUCTASE FABG"/>
    <property type="match status" value="1"/>
</dbReference>
<dbReference type="EC" id="1.1.1.100" evidence="3 12"/>
<evidence type="ECO:0000259" key="13">
    <source>
        <dbReference type="SMART" id="SM00822"/>
    </source>
</evidence>
<keyword evidence="8 12" id="KW-0443">Lipid metabolism</keyword>
<comment type="function">
    <text evidence="12">Catalyzes the NADPH-dependent reduction of beta-ketoacyl-ACP substrates to beta-hydroxyacyl-ACP products, the first reductive step in the elongation cycle of fatty acid biosynthesis.</text>
</comment>
<protein>
    <recommendedName>
        <fullName evidence="3 12">3-oxoacyl-[acyl-carrier-protein] reductase</fullName>
        <ecNumber evidence="3 12">1.1.1.100</ecNumber>
    </recommendedName>
</protein>
<accession>A0A2N7W5M9</accession>
<organism evidence="14 15">
    <name type="scientific">Trinickia soli</name>
    <dbReference type="NCBI Taxonomy" id="380675"/>
    <lineage>
        <taxon>Bacteria</taxon>
        <taxon>Pseudomonadati</taxon>
        <taxon>Pseudomonadota</taxon>
        <taxon>Betaproteobacteria</taxon>
        <taxon>Burkholderiales</taxon>
        <taxon>Burkholderiaceae</taxon>
        <taxon>Trinickia</taxon>
    </lineage>
</organism>
<dbReference type="UniPathway" id="UPA00094"/>
<dbReference type="SUPFAM" id="SSF51735">
    <property type="entry name" value="NAD(P)-binding Rossmann-fold domains"/>
    <property type="match status" value="1"/>
</dbReference>
<dbReference type="InterPro" id="IPR011284">
    <property type="entry name" value="3oxo_ACP_reduc"/>
</dbReference>
<dbReference type="GO" id="GO:0051287">
    <property type="term" value="F:NAD binding"/>
    <property type="evidence" value="ECO:0007669"/>
    <property type="project" value="UniProtKB-UniRule"/>
</dbReference>
<feature type="binding site" evidence="11">
    <location>
        <begin position="14"/>
        <end position="17"/>
    </location>
    <ligand>
        <name>NADP(+)</name>
        <dbReference type="ChEBI" id="CHEBI:58349"/>
    </ligand>
</feature>
<evidence type="ECO:0000256" key="1">
    <source>
        <dbReference type="ARBA" id="ARBA00005194"/>
    </source>
</evidence>
<dbReference type="Gene3D" id="3.40.50.720">
    <property type="entry name" value="NAD(P)-binding Rossmann-like Domain"/>
    <property type="match status" value="1"/>
</dbReference>
<dbReference type="SMART" id="SM00822">
    <property type="entry name" value="PKS_KR"/>
    <property type="match status" value="1"/>
</dbReference>
<dbReference type="PRINTS" id="PR00080">
    <property type="entry name" value="SDRFAMILY"/>
</dbReference>
<feature type="binding site" evidence="11">
    <location>
        <begin position="156"/>
        <end position="160"/>
    </location>
    <ligand>
        <name>NADP(+)</name>
        <dbReference type="ChEBI" id="CHEBI:58349"/>
    </ligand>
</feature>
<dbReference type="NCBIfam" id="NF009466">
    <property type="entry name" value="PRK12826.1-2"/>
    <property type="match status" value="1"/>
</dbReference>
<dbReference type="NCBIfam" id="NF005559">
    <property type="entry name" value="PRK07231.1"/>
    <property type="match status" value="1"/>
</dbReference>